<dbReference type="SUPFAM" id="SSF101898">
    <property type="entry name" value="NHL repeat"/>
    <property type="match status" value="1"/>
</dbReference>
<name>A0AAW6GGN9_BACUN</name>
<dbReference type="InterPro" id="IPR031325">
    <property type="entry name" value="RHS_repeat"/>
</dbReference>
<evidence type="ECO:0000313" key="3">
    <source>
        <dbReference type="EMBL" id="MDC1855922.1"/>
    </source>
</evidence>
<dbReference type="RefSeq" id="WP_272195881.1">
    <property type="nucleotide sequence ID" value="NZ_JAQNSB010000022.1"/>
</dbReference>
<dbReference type="AlphaFoldDB" id="A0AAW6GGN9"/>
<evidence type="ECO:0000256" key="1">
    <source>
        <dbReference type="ARBA" id="ARBA00022737"/>
    </source>
</evidence>
<feature type="domain" description="Teneurin-like YD-shell" evidence="2">
    <location>
        <begin position="383"/>
        <end position="502"/>
    </location>
</feature>
<dbReference type="NCBIfam" id="TIGR01643">
    <property type="entry name" value="YD_repeat_2x"/>
    <property type="match status" value="4"/>
</dbReference>
<proteinExistence type="predicted"/>
<evidence type="ECO:0000313" key="4">
    <source>
        <dbReference type="Proteomes" id="UP001214113"/>
    </source>
</evidence>
<protein>
    <recommendedName>
        <fullName evidence="2">Teneurin-like YD-shell domain-containing protein</fullName>
    </recommendedName>
</protein>
<accession>A0AAW6GGN9</accession>
<dbReference type="InterPro" id="IPR006530">
    <property type="entry name" value="YD"/>
</dbReference>
<gene>
    <name evidence="3" type="ORF">POZ22_14175</name>
</gene>
<reference evidence="3" key="1">
    <citation type="submission" date="2022-10" db="EMBL/GenBank/DDBJ databases">
        <title>Human gut microbiome strain richness.</title>
        <authorList>
            <person name="Chen-Liaw A."/>
        </authorList>
    </citation>
    <scope>NUCLEOTIDE SEQUENCE</scope>
    <source>
        <strain evidence="3">BSD2780061687st1_G10_BSD2780061687b_171204</strain>
    </source>
</reference>
<dbReference type="InterPro" id="IPR056823">
    <property type="entry name" value="TEN-like_YD-shell"/>
</dbReference>
<dbReference type="PANTHER" id="PTHR32305:SF15">
    <property type="entry name" value="PROTEIN RHSA-RELATED"/>
    <property type="match status" value="1"/>
</dbReference>
<dbReference type="PANTHER" id="PTHR32305">
    <property type="match status" value="1"/>
</dbReference>
<dbReference type="Gene3D" id="2.180.10.10">
    <property type="entry name" value="RHS repeat-associated core"/>
    <property type="match status" value="2"/>
</dbReference>
<dbReference type="NCBIfam" id="TIGR03696">
    <property type="entry name" value="Rhs_assc_core"/>
    <property type="match status" value="1"/>
</dbReference>
<dbReference type="InterPro" id="IPR050708">
    <property type="entry name" value="T6SS_VgrG/RHS"/>
</dbReference>
<feature type="domain" description="Teneurin-like YD-shell" evidence="2">
    <location>
        <begin position="774"/>
        <end position="1101"/>
    </location>
</feature>
<dbReference type="Pfam" id="PF05593">
    <property type="entry name" value="RHS_repeat"/>
    <property type="match status" value="1"/>
</dbReference>
<sequence length="1252" mass="143880">MGASASVIQEYYKAVDYWADIAGKKDWKLAIWIVGRNDVDLVDKFLEIERSPVGQFDDIFFRFDTPYRGDDDEYAAQLWQEYAGWFEEQAEEKDDMLKALRHDGLLKTEYRPDTSAEPTAANLWKEMLRFKECISRLENAFFCIYFPPEQSGEFPRTEWFGQVLKEGVPQGIRLTTIDLKKNRSVALDESPEVVHIRPRFEMAAALHNRMARADAGNDLIAPENRFKQQVTAVMDCTRKQDLKPLEKEIRKLLDIAGELKDANIRISALFIASEACYAIREYKSSMKYSDKTIREAEKAMKDGEAAGYSYWKMAVSMKAAILTAEKKREEAVALYEGIAGKAVERKDPYYVMEGYRMCGFLRYGEDKLIYKIVDANGGITRQQYNGYQELEVTVNPEGYTRKTSYNESGQPVRITDENGEDTFLSYDGNRNLVLLCTPGGKQLSWDYDGMGRVVSRTTLSGETVKYTYEGGVLHTITDGQGRVYTLTFNDRYDLELLRFPNGLFRRWEYDGRGRLIQAVDVKGNATRYAYDRADNLIRLEEPDGNVHRFEYDAMGNMVHATDNIREVKFTYGALGVLKSREQERHRITFGYNSELQLRRIGNEAGDNYFFELDGLGQVVTEIGFDGLRREYERDGAGRVTRVNRPGDKWTEYLYDGLDNILKEEQYDGEVSLYAYDKDGMLVKAENSENLLEFTRDRKTGQIIEEKQGEYTVNRTYDSEGNCTRITSSLGADIRHTYDREGNLQTMQAGESWQASWVRDNTGLEVQRTFSGGVTVRTERDCFGREVHKSVRSGGMEKGAYRYQWGIANRLLSKENELTGTVTRYDYDRFDFLIRQETMQGSETDVIYRTPDFVGNLFETPDKKDRKYGAGGKLLEDPDCFYHYDDEGNLIFREFKQLLETGVRFDRKRMEKEQGIRCLATGTGWLYEWSSNGMLKKVIRPDGRPVEFRYDALGRRTAKQYFGKVTRWVWDGNVPIHEWSYKVTDRQSNEEEGSLLKEPTEDITTWVFEAGTFVPTAKIQEGKQYSIVSDYLGTPIQMYDEQGNKTWDCTLNICGIVTTFDGCSLNDCPFKFQGQYADEETGLYYNRFRYYDSLMNCYISQDPIRLAGSNPTFYGYVENTNKWIDIWGLTVVEGQVGTYGALSKASDRLDGLQIHHIPQDKLGHLPRNEGIAIVMTDADHAKTRTFKTKGRVTAAIDQNRAFKDVLKDDLIDLHKIGGGKFDNSIQQIISEYENIGKLKKGELSLDIVKNSCH</sequence>
<dbReference type="Pfam" id="PF25023">
    <property type="entry name" value="TEN_YD-shell"/>
    <property type="match status" value="2"/>
</dbReference>
<keyword evidence="1" id="KW-0677">Repeat</keyword>
<evidence type="ECO:0000259" key="2">
    <source>
        <dbReference type="Pfam" id="PF25023"/>
    </source>
</evidence>
<dbReference type="InterPro" id="IPR022385">
    <property type="entry name" value="Rhs_assc_core"/>
</dbReference>
<dbReference type="EMBL" id="JAQNSB010000022">
    <property type="protein sequence ID" value="MDC1855922.1"/>
    <property type="molecule type" value="Genomic_DNA"/>
</dbReference>
<comment type="caution">
    <text evidence="3">The sequence shown here is derived from an EMBL/GenBank/DDBJ whole genome shotgun (WGS) entry which is preliminary data.</text>
</comment>
<organism evidence="3 4">
    <name type="scientific">Bacteroides uniformis</name>
    <dbReference type="NCBI Taxonomy" id="820"/>
    <lineage>
        <taxon>Bacteria</taxon>
        <taxon>Pseudomonadati</taxon>
        <taxon>Bacteroidota</taxon>
        <taxon>Bacteroidia</taxon>
        <taxon>Bacteroidales</taxon>
        <taxon>Bacteroidaceae</taxon>
        <taxon>Bacteroides</taxon>
    </lineage>
</organism>
<dbReference type="Proteomes" id="UP001214113">
    <property type="component" value="Unassembled WGS sequence"/>
</dbReference>